<organism evidence="12 13">
    <name type="scientific">Dissostichus eleginoides</name>
    <name type="common">Patagonian toothfish</name>
    <name type="synonym">Dissostichus amissus</name>
    <dbReference type="NCBI Taxonomy" id="100907"/>
    <lineage>
        <taxon>Eukaryota</taxon>
        <taxon>Metazoa</taxon>
        <taxon>Chordata</taxon>
        <taxon>Craniata</taxon>
        <taxon>Vertebrata</taxon>
        <taxon>Euteleostomi</taxon>
        <taxon>Actinopterygii</taxon>
        <taxon>Neopterygii</taxon>
        <taxon>Teleostei</taxon>
        <taxon>Neoteleostei</taxon>
        <taxon>Acanthomorphata</taxon>
        <taxon>Eupercaria</taxon>
        <taxon>Perciformes</taxon>
        <taxon>Notothenioidei</taxon>
        <taxon>Nototheniidae</taxon>
        <taxon>Dissostichus</taxon>
    </lineage>
</organism>
<keyword evidence="13" id="KW-1185">Reference proteome</keyword>
<dbReference type="EC" id="2.7.1.81" evidence="8"/>
<dbReference type="PANTHER" id="PTHR21064:SF1">
    <property type="entry name" value="HYDROXYLYSINE KINASE"/>
    <property type="match status" value="1"/>
</dbReference>
<evidence type="ECO:0000256" key="9">
    <source>
        <dbReference type="ARBA" id="ARBA00040505"/>
    </source>
</evidence>
<dbReference type="GO" id="GO:0047992">
    <property type="term" value="F:hydroxylysine kinase activity"/>
    <property type="evidence" value="ECO:0007669"/>
    <property type="project" value="UniProtKB-EC"/>
</dbReference>
<name>A0AAD9C858_DISEL</name>
<dbReference type="InterPro" id="IPR050249">
    <property type="entry name" value="Pseudomonas-type_ThrB"/>
</dbReference>
<dbReference type="Proteomes" id="UP001228049">
    <property type="component" value="Unassembled WGS sequence"/>
</dbReference>
<dbReference type="FunFam" id="3.90.1200.10:FF:000007">
    <property type="entry name" value="hydroxylysine kinase isoform X1"/>
    <property type="match status" value="1"/>
</dbReference>
<comment type="subcellular location">
    <subcellularLocation>
        <location evidence="1">Cytoplasm</location>
    </subcellularLocation>
</comment>
<evidence type="ECO:0000313" key="12">
    <source>
        <dbReference type="EMBL" id="KAK1897315.1"/>
    </source>
</evidence>
<comment type="similarity">
    <text evidence="2">Belongs to the aminoglycoside phosphotransferase family.</text>
</comment>
<dbReference type="InterPro" id="IPR002575">
    <property type="entry name" value="Aminoglycoside_PTrfase"/>
</dbReference>
<keyword evidence="3" id="KW-0963">Cytoplasm</keyword>
<comment type="caution">
    <text evidence="12">The sequence shown here is derived from an EMBL/GenBank/DDBJ whole genome shotgun (WGS) entry which is preliminary data.</text>
</comment>
<feature type="domain" description="Aminoglycoside phosphotransferase" evidence="11">
    <location>
        <begin position="145"/>
        <end position="383"/>
    </location>
</feature>
<evidence type="ECO:0000259" key="11">
    <source>
        <dbReference type="Pfam" id="PF01636"/>
    </source>
</evidence>
<feature type="compositionally biased region" description="Basic and acidic residues" evidence="10">
    <location>
        <begin position="48"/>
        <end position="58"/>
    </location>
</feature>
<evidence type="ECO:0000256" key="8">
    <source>
        <dbReference type="ARBA" id="ARBA00038873"/>
    </source>
</evidence>
<evidence type="ECO:0000313" key="13">
    <source>
        <dbReference type="Proteomes" id="UP001228049"/>
    </source>
</evidence>
<dbReference type="SUPFAM" id="SSF56112">
    <property type="entry name" value="Protein kinase-like (PK-like)"/>
    <property type="match status" value="1"/>
</dbReference>
<feature type="compositionally biased region" description="Polar residues" evidence="10">
    <location>
        <begin position="60"/>
        <end position="77"/>
    </location>
</feature>
<dbReference type="Pfam" id="PF01636">
    <property type="entry name" value="APH"/>
    <property type="match status" value="1"/>
</dbReference>
<evidence type="ECO:0000256" key="10">
    <source>
        <dbReference type="SAM" id="MobiDB-lite"/>
    </source>
</evidence>
<keyword evidence="5 12" id="KW-0418">Kinase</keyword>
<proteinExistence type="inferred from homology"/>
<comment type="function">
    <text evidence="7">Catalyzes the GTP-dependent phosphorylation of 5-hydroxy-L-lysine.</text>
</comment>
<dbReference type="GO" id="GO:0005737">
    <property type="term" value="C:cytoplasm"/>
    <property type="evidence" value="ECO:0007669"/>
    <property type="project" value="UniProtKB-SubCell"/>
</dbReference>
<comment type="catalytic activity">
    <reaction evidence="6">
        <text>(5R)-5-hydroxy-L-lysine + GTP = (5R)-5-phosphooxy-L-lysine + GDP + H(+)</text>
        <dbReference type="Rhea" id="RHEA:19049"/>
        <dbReference type="ChEBI" id="CHEBI:15378"/>
        <dbReference type="ChEBI" id="CHEBI:37565"/>
        <dbReference type="ChEBI" id="CHEBI:57882"/>
        <dbReference type="ChEBI" id="CHEBI:58189"/>
        <dbReference type="ChEBI" id="CHEBI:58357"/>
        <dbReference type="EC" id="2.7.1.81"/>
    </reaction>
</comment>
<reference evidence="12" key="1">
    <citation type="submission" date="2023-04" db="EMBL/GenBank/DDBJ databases">
        <title>Chromosome-level genome of Chaenocephalus aceratus.</title>
        <authorList>
            <person name="Park H."/>
        </authorList>
    </citation>
    <scope>NUCLEOTIDE SEQUENCE</scope>
    <source>
        <strain evidence="12">DE</strain>
        <tissue evidence="12">Muscle</tissue>
    </source>
</reference>
<dbReference type="Gene3D" id="3.30.200.20">
    <property type="entry name" value="Phosphorylase Kinase, domain 1"/>
    <property type="match status" value="1"/>
</dbReference>
<dbReference type="InterPro" id="IPR011009">
    <property type="entry name" value="Kinase-like_dom_sf"/>
</dbReference>
<dbReference type="AlphaFoldDB" id="A0AAD9C858"/>
<evidence type="ECO:0000256" key="5">
    <source>
        <dbReference type="ARBA" id="ARBA00022777"/>
    </source>
</evidence>
<keyword evidence="4" id="KW-0808">Transferase</keyword>
<evidence type="ECO:0000256" key="6">
    <source>
        <dbReference type="ARBA" id="ARBA00036820"/>
    </source>
</evidence>
<evidence type="ECO:0000256" key="2">
    <source>
        <dbReference type="ARBA" id="ARBA00006219"/>
    </source>
</evidence>
<evidence type="ECO:0000256" key="3">
    <source>
        <dbReference type="ARBA" id="ARBA00022490"/>
    </source>
</evidence>
<protein>
    <recommendedName>
        <fullName evidence="9">Hydroxylysine kinase</fullName>
        <ecNumber evidence="8">2.7.1.81</ecNumber>
    </recommendedName>
</protein>
<evidence type="ECO:0000256" key="7">
    <source>
        <dbReference type="ARBA" id="ARBA00037368"/>
    </source>
</evidence>
<dbReference type="Gene3D" id="3.90.1200.10">
    <property type="match status" value="1"/>
</dbReference>
<evidence type="ECO:0000256" key="4">
    <source>
        <dbReference type="ARBA" id="ARBA00022679"/>
    </source>
</evidence>
<dbReference type="PANTHER" id="PTHR21064">
    <property type="entry name" value="AMINOGLYCOSIDE PHOSPHOTRANSFERASE DOMAIN-CONTAINING PROTEIN-RELATED"/>
    <property type="match status" value="1"/>
</dbReference>
<sequence length="470" mass="52362">MTLDSVTDMKTSCCPGISTFSPPVFLIQSAVRIDQIQSSERACQTEHGTPEDMKERPSSVRLNTGQAPSGSALGSASHQVKPLQDQDLLWDQPHQVLSFRDIKAVSVEIKSEMNPVPERRPTLTPRQATELTVQLYGVTITEISTLPSYIDQNFLIVDTEGTKYVLKIMNSEGSKNATKLEVQTFALSFLRQHGVPAQTALPTTTGKLLSMEEIDCGHGAQTYCVRLMTYLPGKTLAESPGTMQDLYHVGRLIAFMDKTLQKLESPNLDVLHNNCDEEWSLSNVHLIERCLSVMDGEPLQEVIKAVIEQFKSYVLPKIGSFQKGIIHGDTNDKNIIVTPVGNGRHEVSGVLDFSSLMNDCYVFELAATIAYMMLENPSPLDVGGAILTGWESIMVLNEDERECLYLLVLGPLCQSLVYGRENLKKYPDNKDYLLVTAKNGTRILTKMWEMGKKEVERKWFTDASTFSVNE</sequence>
<dbReference type="EMBL" id="JASDAP010000009">
    <property type="protein sequence ID" value="KAK1897315.1"/>
    <property type="molecule type" value="Genomic_DNA"/>
</dbReference>
<evidence type="ECO:0000256" key="1">
    <source>
        <dbReference type="ARBA" id="ARBA00004496"/>
    </source>
</evidence>
<gene>
    <name evidence="12" type="ORF">KUDE01_016847</name>
</gene>
<accession>A0AAD9C858</accession>
<feature type="region of interest" description="Disordered" evidence="10">
    <location>
        <begin position="40"/>
        <end position="77"/>
    </location>
</feature>